<feature type="binding site" evidence="10">
    <location>
        <position position="238"/>
    </location>
    <ligand>
        <name>IMP</name>
        <dbReference type="ChEBI" id="CHEBI:58053"/>
    </ligand>
</feature>
<dbReference type="Gene3D" id="3.90.170.10">
    <property type="entry name" value="Adenylosuccinate Synthetase, subunit A, domain 3"/>
    <property type="match status" value="1"/>
</dbReference>
<dbReference type="InterPro" id="IPR042110">
    <property type="entry name" value="Adenylosuccinate_synth_dom2"/>
</dbReference>
<feature type="binding site" evidence="10">
    <location>
        <begin position="41"/>
        <end position="43"/>
    </location>
    <ligand>
        <name>GTP</name>
        <dbReference type="ChEBI" id="CHEBI:37565"/>
    </ligand>
</feature>
<comment type="subcellular location">
    <subcellularLocation>
        <location evidence="10">Cytoplasm</location>
    </subcellularLocation>
</comment>
<keyword evidence="5 10" id="KW-0479">Metal-binding</keyword>
<evidence type="ECO:0000256" key="4">
    <source>
        <dbReference type="ARBA" id="ARBA00022598"/>
    </source>
</evidence>
<dbReference type="SUPFAM" id="SSF52540">
    <property type="entry name" value="P-loop containing nucleoside triphosphate hydrolases"/>
    <property type="match status" value="1"/>
</dbReference>
<feature type="binding site" evidence="10">
    <location>
        <begin position="330"/>
        <end position="332"/>
    </location>
    <ligand>
        <name>GTP</name>
        <dbReference type="ChEBI" id="CHEBI:37565"/>
    </ligand>
</feature>
<dbReference type="Proteomes" id="UP000800235">
    <property type="component" value="Unassembled WGS sequence"/>
</dbReference>
<dbReference type="NCBIfam" id="TIGR00184">
    <property type="entry name" value="purA"/>
    <property type="match status" value="1"/>
</dbReference>
<feature type="binding site" evidence="10">
    <location>
        <position position="145"/>
    </location>
    <ligand>
        <name>IMP</name>
        <dbReference type="ChEBI" id="CHEBI:58053"/>
        <note>ligand shared between dimeric partners</note>
    </ligand>
</feature>
<accession>A0A9P4U0A4</accession>
<comment type="subunit">
    <text evidence="2 10">Homodimer.</text>
</comment>
<evidence type="ECO:0000256" key="9">
    <source>
        <dbReference type="ARBA" id="ARBA00023134"/>
    </source>
</evidence>
<feature type="binding site" evidence="10">
    <location>
        <begin position="39"/>
        <end position="42"/>
    </location>
    <ligand>
        <name>IMP</name>
        <dbReference type="ChEBI" id="CHEBI:58053"/>
    </ligand>
</feature>
<keyword evidence="9 10" id="KW-0342">GTP-binding</keyword>
<feature type="binding site" evidence="10">
    <location>
        <position position="41"/>
    </location>
    <ligand>
        <name>Mg(2+)</name>
        <dbReference type="ChEBI" id="CHEBI:18420"/>
    </ligand>
</feature>
<feature type="binding site" evidence="10">
    <location>
        <begin position="14"/>
        <end position="17"/>
    </location>
    <ligand>
        <name>IMP</name>
        <dbReference type="ChEBI" id="CHEBI:58053"/>
    </ligand>
</feature>
<evidence type="ECO:0000313" key="11">
    <source>
        <dbReference type="EMBL" id="KAF2433354.1"/>
    </source>
</evidence>
<sequence length="430" mass="47653">MAEATLVVGAMWGDEGKGKMIDVLSSKVQLCLRGQGGHNAGHTIVAGGTTYDFHLLPSGLVNPKCVNLIGSGCVVHVPSFFKELEDVKKKGLKTDDRIYISDRAHVDFDLFQAVDGLEEIELGKESIGTTKKDLDSPTFSSKAARSGMMIADVFDYDILEVKLRRLEDGYRKRFGDLLKYDVEEELERFKGYIEKLQPYVIDEVPLLRSAKQQKAKILVEGAQAIMLDISFGTYPYVTSSNCSVGGILAGLSLDWRSIKEVIGVVKAYTTRVGSGPFPTEQLNPTGEKLQQTGHEVGVTTGRKRRCGWLDLVVVKYSHEVNGYTSLNLTKLDILDDFETLEVATSYVHPSTGEALDSFPANGKVLAGVEVRYETLKGWKSSTFGAKRWEDLPTEARDYVEFIEKFVGVKVKYIGTGPDREHMIYRDSLPV</sequence>
<evidence type="ECO:0000313" key="12">
    <source>
        <dbReference type="Proteomes" id="UP000800235"/>
    </source>
</evidence>
<dbReference type="Gene3D" id="3.40.440.10">
    <property type="entry name" value="Adenylosuccinate Synthetase, subunit A, domain 1"/>
    <property type="match status" value="1"/>
</dbReference>
<feature type="binding site" evidence="10">
    <location>
        <position position="304"/>
    </location>
    <ligand>
        <name>GTP</name>
        <dbReference type="ChEBI" id="CHEBI:37565"/>
    </ligand>
</feature>
<dbReference type="InterPro" id="IPR027417">
    <property type="entry name" value="P-loop_NTPase"/>
</dbReference>
<evidence type="ECO:0000256" key="2">
    <source>
        <dbReference type="ARBA" id="ARBA00011738"/>
    </source>
</evidence>
<comment type="function">
    <text evidence="10">Plays an important role in the de novo pathway and in the salvage pathway of purine nucleotide biosynthesis. Catalyzes the first commited step in the biosynthesis of AMP from IMP.</text>
</comment>
<reference evidence="11" key="1">
    <citation type="journal article" date="2020" name="Stud. Mycol.">
        <title>101 Dothideomycetes genomes: a test case for predicting lifestyles and emergence of pathogens.</title>
        <authorList>
            <person name="Haridas S."/>
            <person name="Albert R."/>
            <person name="Binder M."/>
            <person name="Bloem J."/>
            <person name="Labutti K."/>
            <person name="Salamov A."/>
            <person name="Andreopoulos B."/>
            <person name="Baker S."/>
            <person name="Barry K."/>
            <person name="Bills G."/>
            <person name="Bluhm B."/>
            <person name="Cannon C."/>
            <person name="Castanera R."/>
            <person name="Culley D."/>
            <person name="Daum C."/>
            <person name="Ezra D."/>
            <person name="Gonzalez J."/>
            <person name="Henrissat B."/>
            <person name="Kuo A."/>
            <person name="Liang C."/>
            <person name="Lipzen A."/>
            <person name="Lutzoni F."/>
            <person name="Magnuson J."/>
            <person name="Mondo S."/>
            <person name="Nolan M."/>
            <person name="Ohm R."/>
            <person name="Pangilinan J."/>
            <person name="Park H.-J."/>
            <person name="Ramirez L."/>
            <person name="Alfaro M."/>
            <person name="Sun H."/>
            <person name="Tritt A."/>
            <person name="Yoshinaga Y."/>
            <person name="Zwiers L.-H."/>
            <person name="Turgeon B."/>
            <person name="Goodwin S."/>
            <person name="Spatafora J."/>
            <person name="Crous P."/>
            <person name="Grigoriev I."/>
        </authorList>
    </citation>
    <scope>NUCLEOTIDE SEQUENCE</scope>
    <source>
        <strain evidence="11">CBS 130266</strain>
    </source>
</reference>
<feature type="binding site" evidence="10">
    <location>
        <position position="302"/>
    </location>
    <ligand>
        <name>IMP</name>
        <dbReference type="ChEBI" id="CHEBI:58053"/>
    </ligand>
</feature>
<feature type="active site" description="Proton donor" evidence="10">
    <location>
        <position position="42"/>
    </location>
</feature>
<organism evidence="11 12">
    <name type="scientific">Tothia fuscella</name>
    <dbReference type="NCBI Taxonomy" id="1048955"/>
    <lineage>
        <taxon>Eukaryota</taxon>
        <taxon>Fungi</taxon>
        <taxon>Dikarya</taxon>
        <taxon>Ascomycota</taxon>
        <taxon>Pezizomycotina</taxon>
        <taxon>Dothideomycetes</taxon>
        <taxon>Pleosporomycetidae</taxon>
        <taxon>Venturiales</taxon>
        <taxon>Cylindrosympodiaceae</taxon>
        <taxon>Tothia</taxon>
    </lineage>
</organism>
<feature type="binding site" evidence="10">
    <location>
        <begin position="414"/>
        <end position="416"/>
    </location>
    <ligand>
        <name>GTP</name>
        <dbReference type="ChEBI" id="CHEBI:37565"/>
    </ligand>
</feature>
<dbReference type="OrthoDB" id="10265645at2759"/>
<comment type="catalytic activity">
    <reaction evidence="10">
        <text>IMP + L-aspartate + GTP = N(6)-(1,2-dicarboxyethyl)-AMP + GDP + phosphate + 2 H(+)</text>
        <dbReference type="Rhea" id="RHEA:15753"/>
        <dbReference type="ChEBI" id="CHEBI:15378"/>
        <dbReference type="ChEBI" id="CHEBI:29991"/>
        <dbReference type="ChEBI" id="CHEBI:37565"/>
        <dbReference type="ChEBI" id="CHEBI:43474"/>
        <dbReference type="ChEBI" id="CHEBI:57567"/>
        <dbReference type="ChEBI" id="CHEBI:58053"/>
        <dbReference type="ChEBI" id="CHEBI:58189"/>
        <dbReference type="EC" id="6.3.4.4"/>
    </reaction>
</comment>
<dbReference type="GO" id="GO:0000287">
    <property type="term" value="F:magnesium ion binding"/>
    <property type="evidence" value="ECO:0007669"/>
    <property type="project" value="UniProtKB-UniRule"/>
</dbReference>
<feature type="binding site" evidence="10">
    <location>
        <position position="130"/>
    </location>
    <ligand>
        <name>IMP</name>
        <dbReference type="ChEBI" id="CHEBI:58053"/>
    </ligand>
</feature>
<feature type="active site" description="Proton acceptor" evidence="10">
    <location>
        <position position="14"/>
    </location>
</feature>
<evidence type="ECO:0000256" key="7">
    <source>
        <dbReference type="ARBA" id="ARBA00022755"/>
    </source>
</evidence>
<dbReference type="EMBL" id="MU007021">
    <property type="protein sequence ID" value="KAF2433354.1"/>
    <property type="molecule type" value="Genomic_DNA"/>
</dbReference>
<feature type="binding site" evidence="10">
    <location>
        <begin position="298"/>
        <end position="304"/>
    </location>
    <ligand>
        <name>substrate</name>
    </ligand>
</feature>
<evidence type="ECO:0000256" key="8">
    <source>
        <dbReference type="ARBA" id="ARBA00022842"/>
    </source>
</evidence>
<dbReference type="Pfam" id="PF00709">
    <property type="entry name" value="Adenylsucc_synt"/>
    <property type="match status" value="1"/>
</dbReference>
<dbReference type="AlphaFoldDB" id="A0A9P4U0A4"/>
<feature type="binding site" evidence="10">
    <location>
        <position position="14"/>
    </location>
    <ligand>
        <name>Mg(2+)</name>
        <dbReference type="ChEBI" id="CHEBI:18420"/>
    </ligand>
</feature>
<keyword evidence="12" id="KW-1185">Reference proteome</keyword>
<dbReference type="NCBIfam" id="NF002223">
    <property type="entry name" value="PRK01117.1"/>
    <property type="match status" value="1"/>
</dbReference>
<dbReference type="GO" id="GO:0044208">
    <property type="term" value="P:'de novo' AMP biosynthetic process"/>
    <property type="evidence" value="ECO:0007669"/>
    <property type="project" value="UniProtKB-UniRule"/>
</dbReference>
<dbReference type="GO" id="GO:0004019">
    <property type="term" value="F:adenylosuccinate synthase activity"/>
    <property type="evidence" value="ECO:0007669"/>
    <property type="project" value="UniProtKB-UniRule"/>
</dbReference>
<comment type="cofactor">
    <cofactor evidence="10">
        <name>Mg(2+)</name>
        <dbReference type="ChEBI" id="CHEBI:18420"/>
    </cofactor>
    <text evidence="10">Binds 1 Mg(2+) ion per subunit.</text>
</comment>
<feature type="binding site" evidence="10">
    <location>
        <position position="223"/>
    </location>
    <ligand>
        <name>IMP</name>
        <dbReference type="ChEBI" id="CHEBI:58053"/>
    </ligand>
</feature>
<keyword evidence="8 10" id="KW-0460">Magnesium</keyword>
<dbReference type="InterPro" id="IPR001114">
    <property type="entry name" value="Adenylosuccinate_synthetase"/>
</dbReference>
<dbReference type="EC" id="6.3.4.4" evidence="10"/>
<evidence type="ECO:0000256" key="10">
    <source>
        <dbReference type="HAMAP-Rule" id="MF_03125"/>
    </source>
</evidence>
<dbReference type="SMART" id="SM00788">
    <property type="entry name" value="Adenylsucc_synt"/>
    <property type="match status" value="1"/>
</dbReference>
<keyword evidence="3 10" id="KW-0963">Cytoplasm</keyword>
<comment type="function">
    <text evidence="1">Plays an important role in the de novo pathway and in the salvage pathway of purine nucleotide biosynthesis. Catalyzes the first committed step in the biosynthesis of AMP from IMP.</text>
</comment>
<dbReference type="Gene3D" id="1.10.300.10">
    <property type="entry name" value="Adenylosuccinate Synthetase, subunit A, domain 2"/>
    <property type="match status" value="1"/>
</dbReference>
<keyword evidence="7 10" id="KW-0658">Purine biosynthesis</keyword>
<dbReference type="GO" id="GO:0046040">
    <property type="term" value="P:IMP metabolic process"/>
    <property type="evidence" value="ECO:0007669"/>
    <property type="project" value="TreeGrafter"/>
</dbReference>
<dbReference type="InterPro" id="IPR042111">
    <property type="entry name" value="Adenylosuccinate_synth_dom3"/>
</dbReference>
<evidence type="ECO:0000256" key="6">
    <source>
        <dbReference type="ARBA" id="ARBA00022741"/>
    </source>
</evidence>
<comment type="pathway">
    <text evidence="10">Purine metabolism; AMP biosynthesis via de novo pathway; AMP from IMP: step 1/2.</text>
</comment>
<dbReference type="PANTHER" id="PTHR11846:SF0">
    <property type="entry name" value="ADENYLOSUCCINATE SYNTHETASE"/>
    <property type="match status" value="1"/>
</dbReference>
<dbReference type="CDD" id="cd03108">
    <property type="entry name" value="AdSS"/>
    <property type="match status" value="1"/>
</dbReference>
<feature type="binding site" evidence="10">
    <location>
        <begin position="13"/>
        <end position="19"/>
    </location>
    <ligand>
        <name>GTP</name>
        <dbReference type="ChEBI" id="CHEBI:37565"/>
    </ligand>
</feature>
<keyword evidence="4 10" id="KW-0436">Ligase</keyword>
<gene>
    <name evidence="11" type="ORF">EJ08DRAFT_583953</name>
</gene>
<dbReference type="GO" id="GO:0005737">
    <property type="term" value="C:cytoplasm"/>
    <property type="evidence" value="ECO:0007669"/>
    <property type="project" value="UniProtKB-SubCell"/>
</dbReference>
<dbReference type="FunFam" id="3.90.170.10:FF:000001">
    <property type="entry name" value="Adenylosuccinate synthetase"/>
    <property type="match status" value="1"/>
</dbReference>
<protein>
    <recommendedName>
        <fullName evidence="10">Adenylosuccinate synthetase</fullName>
        <shortName evidence="10">AMPSase</shortName>
        <shortName evidence="10">AdSS</shortName>
        <ecNumber evidence="10">6.3.4.4</ecNumber>
    </recommendedName>
    <alternativeName>
        <fullName evidence="10">IMP--aspartate ligase</fullName>
    </alternativeName>
</protein>
<evidence type="ECO:0000256" key="5">
    <source>
        <dbReference type="ARBA" id="ARBA00022723"/>
    </source>
</evidence>
<comment type="caution">
    <text evidence="11">The sequence shown here is derived from an EMBL/GenBank/DDBJ whole genome shotgun (WGS) entry which is preliminary data.</text>
</comment>
<proteinExistence type="inferred from homology"/>
<evidence type="ECO:0000256" key="1">
    <source>
        <dbReference type="ARBA" id="ARBA00003779"/>
    </source>
</evidence>
<evidence type="ECO:0000256" key="3">
    <source>
        <dbReference type="ARBA" id="ARBA00022490"/>
    </source>
</evidence>
<dbReference type="HAMAP" id="MF_00011">
    <property type="entry name" value="Adenylosucc_synth"/>
    <property type="match status" value="1"/>
</dbReference>
<keyword evidence="6 10" id="KW-0547">Nucleotide-binding</keyword>
<dbReference type="GO" id="GO:0005525">
    <property type="term" value="F:GTP binding"/>
    <property type="evidence" value="ECO:0007669"/>
    <property type="project" value="UniProtKB-UniRule"/>
</dbReference>
<name>A0A9P4U0A4_9PEZI</name>
<dbReference type="PANTHER" id="PTHR11846">
    <property type="entry name" value="ADENYLOSUCCINATE SYNTHETASE"/>
    <property type="match status" value="1"/>
</dbReference>
<dbReference type="InterPro" id="IPR042109">
    <property type="entry name" value="Adenylosuccinate_synth_dom1"/>
</dbReference>
<comment type="similarity">
    <text evidence="10">Belongs to the adenylosuccinate synthetase family.</text>
</comment>